<dbReference type="InterPro" id="IPR005121">
    <property type="entry name" value="Fdx_antiC-bd"/>
</dbReference>
<keyword evidence="7" id="KW-0547">Nucleotide-binding</keyword>
<dbReference type="Pfam" id="PF00877">
    <property type="entry name" value="NLPC_P60"/>
    <property type="match status" value="1"/>
</dbReference>
<dbReference type="InterPro" id="IPR036690">
    <property type="entry name" value="Fdx_antiC-bd_sf"/>
</dbReference>
<keyword evidence="9" id="KW-0788">Thiol protease</keyword>
<dbReference type="SMART" id="SM00873">
    <property type="entry name" value="B3_4"/>
    <property type="match status" value="1"/>
</dbReference>
<keyword evidence="11" id="KW-0460">Magnesium</keyword>
<dbReference type="PATRIC" id="fig|1618756.3.peg.644"/>
<evidence type="ECO:0000256" key="4">
    <source>
        <dbReference type="ARBA" id="ARBA00022598"/>
    </source>
</evidence>
<dbReference type="SUPFAM" id="SSF46955">
    <property type="entry name" value="Putative DNA-binding domain"/>
    <property type="match status" value="2"/>
</dbReference>
<dbReference type="PROSITE" id="PS51447">
    <property type="entry name" value="FDX_ACB"/>
    <property type="match status" value="1"/>
</dbReference>
<dbReference type="PANTHER" id="PTHR10947:SF0">
    <property type="entry name" value="PHENYLALANINE--TRNA LIGASE BETA SUBUNIT"/>
    <property type="match status" value="1"/>
</dbReference>
<name>A0A0G1CBU8_9BACT</name>
<keyword evidence="13" id="KW-0030">Aminoacyl-tRNA synthetase</keyword>
<keyword evidence="6" id="KW-0479">Metal-binding</keyword>
<dbReference type="InterPro" id="IPR005147">
    <property type="entry name" value="tRNA_synthase_B5-dom"/>
</dbReference>
<organism evidence="17 18">
    <name type="scientific">Candidatus Nomurabacteria bacterium GW2011_GWC2_42_20</name>
    <dbReference type="NCBI Taxonomy" id="1618756"/>
    <lineage>
        <taxon>Bacteria</taxon>
        <taxon>Candidatus Nomuraibacteriota</taxon>
    </lineage>
</organism>
<evidence type="ECO:0000256" key="2">
    <source>
        <dbReference type="ARBA" id="ARBA00007074"/>
    </source>
</evidence>
<sequence>MNIPVSYKTLARYLDGISNPEKLSDILLTHICEVEGTEKKGDDTIFELKITPDRGHLLSYIGLAREVAVFSDAKLKSFSPKAKTSKISTALEIDVQEPVACPRYVGRVVEGVDGRESPAWLREVLEASGQRSINAIVDVTNFVMLELGQPMHAFDADKLSRGANGEVNLIVRNAKAGEKIETLDGKDIVLASETLVIADNARSLAIAGVKGGAEAGVGENVKTIVLESATFDSALVRKASASVNIRTDSSRRFEHNRAPEIAPLAMERATELLLEIFPEAKAGEIVGVYQKPANQYRVSMSANDIARILGIPYSVKDLTRDLERLGFAYNRIEDPKKIIEKRAKELVGTTYFYGASVRFDAPHKFDCSGFVAYLYLEAGIKIPRISVDQYVFGEEVDLDSLEVGDLIFSVNEGSQVYYESIEWMKGTRGPEQGIDHVGVYVGDGMIAHASRYNKSVGVDGGVLIEKLDDSTRFKNITGARRISAIKEERFSVVAPSERFDIRIPADIAEEIVRLFGYEKIPVSKLAYDGFTLAHNDIYDATIRVRNTLAQLGFSEILTYAFRKEGRVELANPMADGVNYLRDNLTDGMKEALVFNARNAPLLGVDEILMFEIGTVFFAPGKESIHISVGATVTKNMKQTKKDEIEYKILQRAHKAIEVALGVEVSWGKDGNVLECPIPLYKSIEVKYEPLMPLSTVVPYRRISSYPFVLRDIAVWSQNVNQEEIIKIIRDEGTELLVRVRLFDVFEKDGRTSYAFNLVFQSYERTLSDVEVNEVMARITEKLLAKGLEVR</sequence>
<evidence type="ECO:0000313" key="17">
    <source>
        <dbReference type="EMBL" id="KKS47098.1"/>
    </source>
</evidence>
<evidence type="ECO:0000313" key="18">
    <source>
        <dbReference type="Proteomes" id="UP000034704"/>
    </source>
</evidence>
<dbReference type="Gene3D" id="3.30.56.10">
    <property type="match status" value="1"/>
</dbReference>
<dbReference type="GO" id="GO:0008234">
    <property type="term" value="F:cysteine-type peptidase activity"/>
    <property type="evidence" value="ECO:0007669"/>
    <property type="project" value="UniProtKB-KW"/>
</dbReference>
<protein>
    <recommendedName>
        <fullName evidence="3">phenylalanine--tRNA ligase</fullName>
        <ecNumber evidence="3">6.1.1.20</ecNumber>
    </recommendedName>
</protein>
<dbReference type="Pfam" id="PF03484">
    <property type="entry name" value="B5"/>
    <property type="match status" value="1"/>
</dbReference>
<evidence type="ECO:0000259" key="16">
    <source>
        <dbReference type="PROSITE" id="PS51935"/>
    </source>
</evidence>
<dbReference type="SMART" id="SM00896">
    <property type="entry name" value="FDX-ACB"/>
    <property type="match status" value="1"/>
</dbReference>
<dbReference type="GO" id="GO:0006432">
    <property type="term" value="P:phenylalanyl-tRNA aminoacylation"/>
    <property type="evidence" value="ECO:0007669"/>
    <property type="project" value="InterPro"/>
</dbReference>
<comment type="caution">
    <text evidence="17">The sequence shown here is derived from an EMBL/GenBank/DDBJ whole genome shotgun (WGS) entry which is preliminary data.</text>
</comment>
<dbReference type="Gene3D" id="3.90.1720.10">
    <property type="entry name" value="endopeptidase domain like (from Nostoc punctiforme)"/>
    <property type="match status" value="1"/>
</dbReference>
<feature type="domain" description="NlpC/P60" evidence="16">
    <location>
        <begin position="332"/>
        <end position="483"/>
    </location>
</feature>
<evidence type="ECO:0000256" key="3">
    <source>
        <dbReference type="ARBA" id="ARBA00012814"/>
    </source>
</evidence>
<dbReference type="InterPro" id="IPR000064">
    <property type="entry name" value="NLP_P60_dom"/>
</dbReference>
<dbReference type="InterPro" id="IPR020825">
    <property type="entry name" value="Phe-tRNA_synthase-like_B3/B4"/>
</dbReference>
<dbReference type="Pfam" id="PF03483">
    <property type="entry name" value="B3_4"/>
    <property type="match status" value="1"/>
</dbReference>
<evidence type="ECO:0000256" key="6">
    <source>
        <dbReference type="ARBA" id="ARBA00022723"/>
    </source>
</evidence>
<keyword evidence="12" id="KW-0648">Protein biosynthesis</keyword>
<dbReference type="Gene3D" id="3.50.40.10">
    <property type="entry name" value="Phenylalanyl-trna Synthetase, Chain B, domain 3"/>
    <property type="match status" value="1"/>
</dbReference>
<dbReference type="PROSITE" id="PS51483">
    <property type="entry name" value="B5"/>
    <property type="match status" value="1"/>
</dbReference>
<dbReference type="InterPro" id="IPR038765">
    <property type="entry name" value="Papain-like_cys_pep_sf"/>
</dbReference>
<keyword evidence="4 17" id="KW-0436">Ligase</keyword>
<evidence type="ECO:0000256" key="8">
    <source>
        <dbReference type="ARBA" id="ARBA00022801"/>
    </source>
</evidence>
<gene>
    <name evidence="17" type="ORF">UV12_C0011G0008</name>
</gene>
<dbReference type="EMBL" id="LCDG01000011">
    <property type="protein sequence ID" value="KKS47098.1"/>
    <property type="molecule type" value="Genomic_DNA"/>
</dbReference>
<evidence type="ECO:0000256" key="13">
    <source>
        <dbReference type="ARBA" id="ARBA00023146"/>
    </source>
</evidence>
<dbReference type="PANTHER" id="PTHR10947">
    <property type="entry name" value="PHENYLALANYL-TRNA SYNTHETASE BETA CHAIN AND LEUCINE-RICH REPEAT-CONTAINING PROTEIN 47"/>
    <property type="match status" value="1"/>
</dbReference>
<dbReference type="InterPro" id="IPR009061">
    <property type="entry name" value="DNA-bd_dom_put_sf"/>
</dbReference>
<keyword evidence="8" id="KW-0378">Hydrolase</keyword>
<dbReference type="InterPro" id="IPR045864">
    <property type="entry name" value="aa-tRNA-synth_II/BPL/LPL"/>
</dbReference>
<dbReference type="GO" id="GO:0000287">
    <property type="term" value="F:magnesium ion binding"/>
    <property type="evidence" value="ECO:0007669"/>
    <property type="project" value="InterPro"/>
</dbReference>
<dbReference type="Gene3D" id="3.30.930.10">
    <property type="entry name" value="Bira Bifunctional Protein, Domain 2"/>
    <property type="match status" value="1"/>
</dbReference>
<evidence type="ECO:0000256" key="12">
    <source>
        <dbReference type="ARBA" id="ARBA00022917"/>
    </source>
</evidence>
<dbReference type="GO" id="GO:0005524">
    <property type="term" value="F:ATP binding"/>
    <property type="evidence" value="ECO:0007669"/>
    <property type="project" value="UniProtKB-KW"/>
</dbReference>
<evidence type="ECO:0000256" key="7">
    <source>
        <dbReference type="ARBA" id="ARBA00022741"/>
    </source>
</evidence>
<keyword evidence="10" id="KW-0067">ATP-binding</keyword>
<feature type="domain" description="B5" evidence="15">
    <location>
        <begin position="293"/>
        <end position="522"/>
    </location>
</feature>
<reference evidence="17 18" key="1">
    <citation type="journal article" date="2015" name="Nature">
        <title>rRNA introns, odd ribosomes, and small enigmatic genomes across a large radiation of phyla.</title>
        <authorList>
            <person name="Brown C.T."/>
            <person name="Hug L.A."/>
            <person name="Thomas B.C."/>
            <person name="Sharon I."/>
            <person name="Castelle C.J."/>
            <person name="Singh A."/>
            <person name="Wilkins M.J."/>
            <person name="Williams K.H."/>
            <person name="Banfield J.F."/>
        </authorList>
    </citation>
    <scope>NUCLEOTIDE SEQUENCE [LARGE SCALE GENOMIC DNA]</scope>
</reference>
<dbReference type="PROSITE" id="PS51935">
    <property type="entry name" value="NLPC_P60"/>
    <property type="match status" value="1"/>
</dbReference>
<keyword evidence="5" id="KW-0645">Protease</keyword>
<dbReference type="GO" id="GO:0004826">
    <property type="term" value="F:phenylalanine-tRNA ligase activity"/>
    <property type="evidence" value="ECO:0007669"/>
    <property type="project" value="UniProtKB-EC"/>
</dbReference>
<dbReference type="SUPFAM" id="SSF55681">
    <property type="entry name" value="Class II aaRS and biotin synthetases"/>
    <property type="match status" value="1"/>
</dbReference>
<dbReference type="SUPFAM" id="SSF54991">
    <property type="entry name" value="Anticodon-binding domain of PheRS"/>
    <property type="match status" value="1"/>
</dbReference>
<dbReference type="SUPFAM" id="SSF56037">
    <property type="entry name" value="PheT/TilS domain"/>
    <property type="match status" value="1"/>
</dbReference>
<comment type="cofactor">
    <cofactor evidence="1">
        <name>Mg(2+)</name>
        <dbReference type="ChEBI" id="CHEBI:18420"/>
    </cofactor>
</comment>
<dbReference type="SUPFAM" id="SSF54001">
    <property type="entry name" value="Cysteine proteinases"/>
    <property type="match status" value="1"/>
</dbReference>
<dbReference type="STRING" id="1618756.UV12_C0011G0008"/>
<evidence type="ECO:0000256" key="9">
    <source>
        <dbReference type="ARBA" id="ARBA00022807"/>
    </source>
</evidence>
<evidence type="ECO:0000256" key="5">
    <source>
        <dbReference type="ARBA" id="ARBA00022670"/>
    </source>
</evidence>
<evidence type="ECO:0000256" key="10">
    <source>
        <dbReference type="ARBA" id="ARBA00022840"/>
    </source>
</evidence>
<comment type="similarity">
    <text evidence="2">Belongs to the peptidase C40 family.</text>
</comment>
<feature type="domain" description="FDX-ACB" evidence="14">
    <location>
        <begin position="703"/>
        <end position="790"/>
    </location>
</feature>
<evidence type="ECO:0000259" key="14">
    <source>
        <dbReference type="PROSITE" id="PS51447"/>
    </source>
</evidence>
<dbReference type="GO" id="GO:0006508">
    <property type="term" value="P:proteolysis"/>
    <property type="evidence" value="ECO:0007669"/>
    <property type="project" value="UniProtKB-KW"/>
</dbReference>
<dbReference type="InterPro" id="IPR045060">
    <property type="entry name" value="Phe-tRNA-ligase_IIc_bsu"/>
</dbReference>
<dbReference type="Gene3D" id="3.30.70.380">
    <property type="entry name" value="Ferrodoxin-fold anticodon-binding domain"/>
    <property type="match status" value="1"/>
</dbReference>
<evidence type="ECO:0000256" key="1">
    <source>
        <dbReference type="ARBA" id="ARBA00001946"/>
    </source>
</evidence>
<accession>A0A0G1CBU8</accession>
<dbReference type="InterPro" id="IPR005146">
    <property type="entry name" value="B3/B4_tRNA-bd"/>
</dbReference>
<dbReference type="EC" id="6.1.1.20" evidence="3"/>
<evidence type="ECO:0000259" key="15">
    <source>
        <dbReference type="PROSITE" id="PS51483"/>
    </source>
</evidence>
<dbReference type="Proteomes" id="UP000034704">
    <property type="component" value="Unassembled WGS sequence"/>
</dbReference>
<dbReference type="InterPro" id="IPR041616">
    <property type="entry name" value="PheRS_beta_core"/>
</dbReference>
<dbReference type="SMART" id="SM00874">
    <property type="entry name" value="B5"/>
    <property type="match status" value="1"/>
</dbReference>
<evidence type="ECO:0000256" key="11">
    <source>
        <dbReference type="ARBA" id="ARBA00022842"/>
    </source>
</evidence>
<dbReference type="GO" id="GO:0009328">
    <property type="term" value="C:phenylalanine-tRNA ligase complex"/>
    <property type="evidence" value="ECO:0007669"/>
    <property type="project" value="TreeGrafter"/>
</dbReference>
<dbReference type="GO" id="GO:0003723">
    <property type="term" value="F:RNA binding"/>
    <property type="evidence" value="ECO:0007669"/>
    <property type="project" value="InterPro"/>
</dbReference>
<dbReference type="Pfam" id="PF17759">
    <property type="entry name" value="tRNA_synthFbeta"/>
    <property type="match status" value="1"/>
</dbReference>
<dbReference type="Pfam" id="PF03147">
    <property type="entry name" value="FDX-ACB"/>
    <property type="match status" value="1"/>
</dbReference>
<dbReference type="AlphaFoldDB" id="A0A0G1CBU8"/>
<proteinExistence type="inferred from homology"/>